<gene>
    <name evidence="1" type="ORF">EDD18DRAFT_1313462</name>
</gene>
<organism evidence="1 2">
    <name type="scientific">Armillaria luteobubalina</name>
    <dbReference type="NCBI Taxonomy" id="153913"/>
    <lineage>
        <taxon>Eukaryota</taxon>
        <taxon>Fungi</taxon>
        <taxon>Dikarya</taxon>
        <taxon>Basidiomycota</taxon>
        <taxon>Agaricomycotina</taxon>
        <taxon>Agaricomycetes</taxon>
        <taxon>Agaricomycetidae</taxon>
        <taxon>Agaricales</taxon>
        <taxon>Marasmiineae</taxon>
        <taxon>Physalacriaceae</taxon>
        <taxon>Armillaria</taxon>
    </lineage>
</organism>
<dbReference type="EMBL" id="JAUEPU010000173">
    <property type="protein sequence ID" value="KAK0474324.1"/>
    <property type="molecule type" value="Genomic_DNA"/>
</dbReference>
<evidence type="ECO:0000313" key="2">
    <source>
        <dbReference type="Proteomes" id="UP001175228"/>
    </source>
</evidence>
<dbReference type="Pfam" id="PF18759">
    <property type="entry name" value="Plavaka"/>
    <property type="match status" value="2"/>
</dbReference>
<evidence type="ECO:0000313" key="1">
    <source>
        <dbReference type="EMBL" id="KAK0474324.1"/>
    </source>
</evidence>
<name>A0AA39NYP5_9AGAR</name>
<dbReference type="Proteomes" id="UP001175228">
    <property type="component" value="Unassembled WGS sequence"/>
</dbReference>
<keyword evidence="2" id="KW-1185">Reference proteome</keyword>
<proteinExistence type="predicted"/>
<accession>A0AA39NYP5</accession>
<sequence length="735" mass="85017">MFERIKQEQKKQGQQMWAPFKTHEEWELAQWLMMSGVSQADIDRFVKLAVHQIQDKVEPSFKDKRTFLRKIDQLPSALGTEWKCEEFEVVGNILDKDGTPVVQTIELWKRDPLACIRELMQDPRFAKHMHYAPEKMYTNEDLKNQAFDEMATGKWWWAMQKLLPKGVTIAAIILSSDKMQLSTFSGDKSAWLKPSEQATILIGYILVSKLECFTEDRRSVEGYQLFHDCMHALLKPLIDAGQNGVEMLCSDGRMCLVFPILAAYVADYPKQCLIAVLCDPNITVDALKASRLGNNAQFKSLGLHLPHCNIFHCFTPDLLHQLHKGVFKDHLVKWSTKAAEATKAEVNHHYMAMPRHPDLRHFKKGISLVMQWTGMEYKNMEKVFLGALAGTAKHDVIVCIHAVLDFIYYSHLELQTDESLKKLEDSLCTFHAHKHVFIDDGICDHFNIPKVHSMGYIQQMTKWLMWREAVQRFTRFLDWAVEDSGHREEVDEVEDNVDMANDEEELTKDTDQVTHVSLQHGELTYTVPKRPSFTGIDIATLENEYGTHQFVHCLEFFLCKCGLLKQDFWDAHPAKYQVYKHFHIHIPPVPEVLTNITLDVVHASPSRSLHVAQVRTIFKLPEELGQFPHPLLMPACPNLNTLAYVEWFTPLRHVDEHTQMFWVERSLRNHHQNASIILITYISCSCHLIPYSGCIMDPTWTSESAIEKCKSFHLNTYLRHIDFVLLRLKCRISAP</sequence>
<reference evidence="1" key="1">
    <citation type="submission" date="2023-06" db="EMBL/GenBank/DDBJ databases">
        <authorList>
            <consortium name="Lawrence Berkeley National Laboratory"/>
            <person name="Ahrendt S."/>
            <person name="Sahu N."/>
            <person name="Indic B."/>
            <person name="Wong-Bajracharya J."/>
            <person name="Merenyi Z."/>
            <person name="Ke H.-M."/>
            <person name="Monk M."/>
            <person name="Kocsube S."/>
            <person name="Drula E."/>
            <person name="Lipzen A."/>
            <person name="Balint B."/>
            <person name="Henrissat B."/>
            <person name="Andreopoulos B."/>
            <person name="Martin F.M."/>
            <person name="Harder C.B."/>
            <person name="Rigling D."/>
            <person name="Ford K.L."/>
            <person name="Foster G.D."/>
            <person name="Pangilinan J."/>
            <person name="Papanicolaou A."/>
            <person name="Barry K."/>
            <person name="LaButti K."/>
            <person name="Viragh M."/>
            <person name="Koriabine M."/>
            <person name="Yan M."/>
            <person name="Riley R."/>
            <person name="Champramary S."/>
            <person name="Plett K.L."/>
            <person name="Tsai I.J."/>
            <person name="Slot J."/>
            <person name="Sipos G."/>
            <person name="Plett J."/>
            <person name="Nagy L.G."/>
            <person name="Grigoriev I.V."/>
        </authorList>
    </citation>
    <scope>NUCLEOTIDE SEQUENCE</scope>
    <source>
        <strain evidence="1">HWK02</strain>
    </source>
</reference>
<protein>
    <submittedName>
        <fullName evidence="1">Uncharacterized protein</fullName>
    </submittedName>
</protein>
<dbReference type="AlphaFoldDB" id="A0AA39NYP5"/>
<dbReference type="InterPro" id="IPR041078">
    <property type="entry name" value="Plavaka"/>
</dbReference>
<comment type="caution">
    <text evidence="1">The sequence shown here is derived from an EMBL/GenBank/DDBJ whole genome shotgun (WGS) entry which is preliminary data.</text>
</comment>